<dbReference type="GO" id="GO:0044528">
    <property type="term" value="P:regulation of mitochondrial mRNA stability"/>
    <property type="evidence" value="ECO:0007669"/>
    <property type="project" value="TreeGrafter"/>
</dbReference>
<dbReference type="PANTHER" id="PTHR21228">
    <property type="entry name" value="FAST LEU-RICH DOMAIN-CONTAINING"/>
    <property type="match status" value="1"/>
</dbReference>
<dbReference type="InterPro" id="IPR050870">
    <property type="entry name" value="FAST_kinase"/>
</dbReference>
<dbReference type="GO" id="GO:0035770">
    <property type="term" value="C:ribonucleoprotein granule"/>
    <property type="evidence" value="ECO:0007669"/>
    <property type="project" value="TreeGrafter"/>
</dbReference>
<dbReference type="PANTHER" id="PTHR21228:SF40">
    <property type="entry name" value="LD45607P"/>
    <property type="match status" value="1"/>
</dbReference>
<gene>
    <name evidence="2" type="ORF">PLBR_LOCUS3915</name>
</gene>
<evidence type="ECO:0000313" key="2">
    <source>
        <dbReference type="EMBL" id="SPQ96700.1"/>
    </source>
</evidence>
<dbReference type="GO" id="GO:0000963">
    <property type="term" value="P:mitochondrial RNA processing"/>
    <property type="evidence" value="ECO:0007669"/>
    <property type="project" value="TreeGrafter"/>
</dbReference>
<dbReference type="AlphaFoldDB" id="A0A3P3Y9N7"/>
<protein>
    <recommendedName>
        <fullName evidence="1">RNA-editing substrate-binding complex 6 protein domain-containing protein</fullName>
    </recommendedName>
</protein>
<feature type="domain" description="RNA-editing substrate-binding complex 6 protein" evidence="1">
    <location>
        <begin position="221"/>
        <end position="516"/>
    </location>
</feature>
<organism evidence="2 3">
    <name type="scientific">Plasmodiophora brassicae</name>
    <name type="common">Clubroot disease agent</name>
    <dbReference type="NCBI Taxonomy" id="37360"/>
    <lineage>
        <taxon>Eukaryota</taxon>
        <taxon>Sar</taxon>
        <taxon>Rhizaria</taxon>
        <taxon>Endomyxa</taxon>
        <taxon>Phytomyxea</taxon>
        <taxon>Plasmodiophorida</taxon>
        <taxon>Plasmodiophoridae</taxon>
        <taxon>Plasmodiophora</taxon>
    </lineage>
</organism>
<dbReference type="EMBL" id="OVEO01000006">
    <property type="protein sequence ID" value="SPQ96700.1"/>
    <property type="molecule type" value="Genomic_DNA"/>
</dbReference>
<proteinExistence type="predicted"/>
<dbReference type="Proteomes" id="UP000290189">
    <property type="component" value="Unassembled WGS sequence"/>
</dbReference>
<sequence>MALLVAAGLARGRVRHMVTRSQMLGNWMHDALGVRTAYKPKDRLRPDAPAAPTKAPDPRALTLKKCDAILQRAQDASKLRPLSEQQRLNLRIVYDTLPQLVRDNRSEWFYLPHIASRITRLMGIRLSRSAGKELLRVILAQVRDDLLGFDGKAIWTMMMAFTRGRVHDPVFYKRALAIALNGSIEVYPGALSEMLAIANIDKFTMFDLGNTAWAFASSGVANQDLFHAIAQQTIRANSFHGQNLSKLTWAFATIGFNDDSLFNAVSKYVVAGVDAFNFHNVASIAWAYGHLGIANHSVFNALAGRTITLIDKFPPQHLADIACAFAKVGIKHDNLFKWICTNAIVGIERFEAKPLAELAWAFGTLRVRDDELCTEISQQALKMFDEFKCGLHLANLIWLFAGLGVHDSELFAAVQQRSLERTQTFTGDALAILAKSFAVLSIQNGDLFAAVADRTVSIITTLKPVELADIAWAFATLQIVNHDLFAAIAQRCVQHVNSLDAGDLSRIAWACAVAKVDNDDLFHVIGERAHGLLSSMTFRDAAYLIWAFASRRMSDSDVLAPLTEQAQMLLHESAMGGIADILWAQATLEVVDRDIFESFGSHAKSIMDSGSVNDLSRLAWAFAKAGLQDSTLFNAIARYAIGHIRQKGIAPQAAADMAWAFATTGNNDVTLFHELSKHIDEFDAASVANMAWALAANDMTANEAVALAILNRALQVNDQFSAEGRRQLHQWRLAVGAPDVDRLAERLPHDHDPDAVFRSWSGAMHAGVDRSPNPVADEIAAMLNPNFCSFVRVLPCPDTGLSLDIAVPDHRVAIEVISPACCIWNVASQQHAWNGNLRLRGRVLTRHGWTVVNISAGDFQAAPDKQRFLRSRLPDNIMA</sequence>
<evidence type="ECO:0000313" key="3">
    <source>
        <dbReference type="Proteomes" id="UP000290189"/>
    </source>
</evidence>
<name>A0A3P3Y9N7_PLABS</name>
<dbReference type="GO" id="GO:0005759">
    <property type="term" value="C:mitochondrial matrix"/>
    <property type="evidence" value="ECO:0007669"/>
    <property type="project" value="TreeGrafter"/>
</dbReference>
<dbReference type="GO" id="GO:0003723">
    <property type="term" value="F:RNA binding"/>
    <property type="evidence" value="ECO:0007669"/>
    <property type="project" value="TreeGrafter"/>
</dbReference>
<dbReference type="InterPro" id="IPR058917">
    <property type="entry name" value="RESC6_dom"/>
</dbReference>
<keyword evidence="2" id="KW-0496">Mitochondrion</keyword>
<accession>A0A3P3Y9N7</accession>
<evidence type="ECO:0000259" key="1">
    <source>
        <dbReference type="Pfam" id="PF26188"/>
    </source>
</evidence>
<dbReference type="Pfam" id="PF26188">
    <property type="entry name" value="RESC6"/>
    <property type="match status" value="1"/>
</dbReference>
<geneLocation type="mitochondrion" evidence="2"/>
<reference evidence="2 3" key="1">
    <citation type="submission" date="2018-03" db="EMBL/GenBank/DDBJ databases">
        <authorList>
            <person name="Fogelqvist J."/>
        </authorList>
    </citation>
    <scope>NUCLEOTIDE SEQUENCE [LARGE SCALE GENOMIC DNA]</scope>
</reference>